<evidence type="ECO:0000256" key="10">
    <source>
        <dbReference type="ARBA" id="ARBA00023098"/>
    </source>
</evidence>
<comment type="subcellular location">
    <subcellularLocation>
        <location evidence="2">Membrane</location>
        <topology evidence="2">Peripheral membrane protein</topology>
    </subcellularLocation>
</comment>
<evidence type="ECO:0000256" key="4">
    <source>
        <dbReference type="ARBA" id="ARBA00006432"/>
    </source>
</evidence>
<dbReference type="RefSeq" id="WP_034471432.1">
    <property type="nucleotide sequence ID" value="NZ_JFHD01000006.1"/>
</dbReference>
<comment type="pathway">
    <text evidence="3">Lipid metabolism; fatty acid beta-oxidation.</text>
</comment>
<keyword evidence="5 18" id="KW-0436">Ligase</keyword>
<evidence type="ECO:0000256" key="7">
    <source>
        <dbReference type="ARBA" id="ARBA00022832"/>
    </source>
</evidence>
<dbReference type="GO" id="GO:0016020">
    <property type="term" value="C:membrane"/>
    <property type="evidence" value="ECO:0007669"/>
    <property type="project" value="UniProtKB-SubCell"/>
</dbReference>
<keyword evidence="15" id="KW-1133">Transmembrane helix</keyword>
<dbReference type="FunFam" id="3.30.300.30:FF:000006">
    <property type="entry name" value="Long-chain-fatty-acid--CoA ligase FadD"/>
    <property type="match status" value="1"/>
</dbReference>
<keyword evidence="6" id="KW-0547">Nucleotide-binding</keyword>
<keyword evidence="19" id="KW-1185">Reference proteome</keyword>
<evidence type="ECO:0000256" key="5">
    <source>
        <dbReference type="ARBA" id="ARBA00022598"/>
    </source>
</evidence>
<evidence type="ECO:0000256" key="1">
    <source>
        <dbReference type="ARBA" id="ARBA00001946"/>
    </source>
</evidence>
<evidence type="ECO:0000256" key="8">
    <source>
        <dbReference type="ARBA" id="ARBA00022840"/>
    </source>
</evidence>
<name>A0A656QM75_9BURK</name>
<dbReference type="EMBL" id="JFHD01000006">
    <property type="protein sequence ID" value="KDR31213.1"/>
    <property type="molecule type" value="Genomic_DNA"/>
</dbReference>
<dbReference type="SUPFAM" id="SSF56801">
    <property type="entry name" value="Acetyl-CoA synthetase-like"/>
    <property type="match status" value="1"/>
</dbReference>
<dbReference type="CDD" id="cd05936">
    <property type="entry name" value="FC-FACS_FadD_like"/>
    <property type="match status" value="1"/>
</dbReference>
<keyword evidence="7" id="KW-0276">Fatty acid metabolism</keyword>
<dbReference type="AlphaFoldDB" id="A0A656QM75"/>
<dbReference type="GO" id="GO:0005524">
    <property type="term" value="F:ATP binding"/>
    <property type="evidence" value="ECO:0007669"/>
    <property type="project" value="UniProtKB-KW"/>
</dbReference>
<keyword evidence="8" id="KW-0067">ATP-binding</keyword>
<dbReference type="FunFam" id="3.40.50.12780:FF:000003">
    <property type="entry name" value="Long-chain-fatty-acid--CoA ligase FadD"/>
    <property type="match status" value="1"/>
</dbReference>
<dbReference type="InterPro" id="IPR000873">
    <property type="entry name" value="AMP-dep_synth/lig_dom"/>
</dbReference>
<dbReference type="Proteomes" id="UP000027451">
    <property type="component" value="Unassembled WGS sequence"/>
</dbReference>
<evidence type="ECO:0000256" key="2">
    <source>
        <dbReference type="ARBA" id="ARBA00004170"/>
    </source>
</evidence>
<dbReference type="Pfam" id="PF00501">
    <property type="entry name" value="AMP-binding"/>
    <property type="match status" value="1"/>
</dbReference>
<organism evidence="18 19">
    <name type="scientific">Caballeronia zhejiangensis</name>
    <dbReference type="NCBI Taxonomy" id="871203"/>
    <lineage>
        <taxon>Bacteria</taxon>
        <taxon>Pseudomonadati</taxon>
        <taxon>Pseudomonadota</taxon>
        <taxon>Betaproteobacteria</taxon>
        <taxon>Burkholderiales</taxon>
        <taxon>Burkholderiaceae</taxon>
        <taxon>Caballeronia</taxon>
    </lineage>
</organism>
<dbReference type="Gene3D" id="3.30.300.30">
    <property type="match status" value="1"/>
</dbReference>
<feature type="domain" description="AMP-binding enzyme C-terminal" evidence="17">
    <location>
        <begin position="472"/>
        <end position="546"/>
    </location>
</feature>
<keyword evidence="9" id="KW-0460">Magnesium</keyword>
<dbReference type="PANTHER" id="PTHR43767:SF8">
    <property type="entry name" value="LONG-CHAIN-FATTY-ACID--COA LIGASE"/>
    <property type="match status" value="1"/>
</dbReference>
<proteinExistence type="inferred from homology"/>
<dbReference type="GO" id="GO:0004467">
    <property type="term" value="F:long-chain fatty acid-CoA ligase activity"/>
    <property type="evidence" value="ECO:0007669"/>
    <property type="project" value="UniProtKB-EC"/>
</dbReference>
<feature type="transmembrane region" description="Helical" evidence="15">
    <location>
        <begin position="253"/>
        <end position="275"/>
    </location>
</feature>
<comment type="similarity">
    <text evidence="4">Belongs to the ATP-dependent AMP-binding enzyme family.</text>
</comment>
<dbReference type="PROSITE" id="PS00455">
    <property type="entry name" value="AMP_BINDING"/>
    <property type="match status" value="1"/>
</dbReference>
<evidence type="ECO:0000313" key="19">
    <source>
        <dbReference type="Proteomes" id="UP000027451"/>
    </source>
</evidence>
<comment type="caution">
    <text evidence="18">The sequence shown here is derived from an EMBL/GenBank/DDBJ whole genome shotgun (WGS) entry which is preliminary data.</text>
</comment>
<keyword evidence="11 15" id="KW-0472">Membrane</keyword>
<evidence type="ECO:0000259" key="17">
    <source>
        <dbReference type="Pfam" id="PF13193"/>
    </source>
</evidence>
<evidence type="ECO:0000256" key="3">
    <source>
        <dbReference type="ARBA" id="ARBA00005005"/>
    </source>
</evidence>
<feature type="domain" description="AMP-dependent synthetase/ligase" evidence="16">
    <location>
        <begin position="30"/>
        <end position="421"/>
    </location>
</feature>
<dbReference type="InterPro" id="IPR045851">
    <property type="entry name" value="AMP-bd_C_sf"/>
</dbReference>
<dbReference type="Gene3D" id="3.40.50.12780">
    <property type="entry name" value="N-terminal domain of ligase-like"/>
    <property type="match status" value="1"/>
</dbReference>
<dbReference type="InterPro" id="IPR042099">
    <property type="entry name" value="ANL_N_sf"/>
</dbReference>
<sequence length="557" mass="60949">MEKPWLKSYPAGVPAEIDPSAYRSVSELLEDSFRANRDRRAFVCMGQAITYAELDAMSRKLAAWFQKRGMKPGARVALMMPNVLQYPIAIAAVLRAGYIVVNVNPLYTPRELEHQLKDSGAEAIVILENFAGTLQAVVKNTAIKHIVVAAMGDLMGLKGVLVNFVVRSVKKMVPEWKLPGSVRFNEALSEGGRGTLQPVTQSPDDVAFLQYTGGTTGVAKGATLTHRNLIANTLQSEVWLDPARKRRRDIDQFVCVVALPLYHIFALTVCGMLTIRTGGLGVLIPNPRDIAGTIKELKGVPINTFPAVNTLYNALLNHPDFNKLDFSKLIAANGGGMAVQEAVAKRWFAATGVPIVEGYGLSETSPCVTCNPVTATEYTGTIGLPLPSTEISIRDDDNNEVPLGQPGEICIRGPQVMAGYWNRPDETAKVMTPDGFFRSGDVGVLDERGYVKIVDRKKDMILVSGFNVYPNEIEDVVAMLPGVFEVAAVGVKDQASGEAVKLFIVRKDASLTEADVIAYCRERLTGYKRPRMIEFRNELPKSNVGKILRRELRDGRA</sequence>
<keyword evidence="15" id="KW-0812">Transmembrane</keyword>
<dbReference type="InterPro" id="IPR050237">
    <property type="entry name" value="ATP-dep_AMP-bd_enzyme"/>
</dbReference>
<evidence type="ECO:0000256" key="13">
    <source>
        <dbReference type="ARBA" id="ARBA00039545"/>
    </source>
</evidence>
<evidence type="ECO:0000256" key="14">
    <source>
        <dbReference type="ARBA" id="ARBA00042773"/>
    </source>
</evidence>
<dbReference type="NCBIfam" id="NF005463">
    <property type="entry name" value="PRK07059.1"/>
    <property type="match status" value="1"/>
</dbReference>
<evidence type="ECO:0000256" key="6">
    <source>
        <dbReference type="ARBA" id="ARBA00022741"/>
    </source>
</evidence>
<gene>
    <name evidence="18" type="ORF">BG60_31890</name>
</gene>
<evidence type="ECO:0000256" key="12">
    <source>
        <dbReference type="ARBA" id="ARBA00026121"/>
    </source>
</evidence>
<evidence type="ECO:0000313" key="18">
    <source>
        <dbReference type="EMBL" id="KDR31213.1"/>
    </source>
</evidence>
<evidence type="ECO:0000259" key="16">
    <source>
        <dbReference type="Pfam" id="PF00501"/>
    </source>
</evidence>
<dbReference type="EC" id="6.2.1.3" evidence="12"/>
<keyword evidence="10" id="KW-0443">Lipid metabolism</keyword>
<dbReference type="Pfam" id="PF13193">
    <property type="entry name" value="AMP-binding_C"/>
    <property type="match status" value="1"/>
</dbReference>
<evidence type="ECO:0000256" key="11">
    <source>
        <dbReference type="ARBA" id="ARBA00023136"/>
    </source>
</evidence>
<protein>
    <recommendedName>
        <fullName evidence="13">Long-chain-fatty-acid--CoA ligase</fullName>
        <ecNumber evidence="12">6.2.1.3</ecNumber>
    </recommendedName>
    <alternativeName>
        <fullName evidence="14">Long-chain acyl-CoA synthetase</fullName>
    </alternativeName>
</protein>
<evidence type="ECO:0000256" key="9">
    <source>
        <dbReference type="ARBA" id="ARBA00022842"/>
    </source>
</evidence>
<dbReference type="InterPro" id="IPR020845">
    <property type="entry name" value="AMP-binding_CS"/>
</dbReference>
<dbReference type="InterPro" id="IPR025110">
    <property type="entry name" value="AMP-bd_C"/>
</dbReference>
<comment type="cofactor">
    <cofactor evidence="1">
        <name>Mg(2+)</name>
        <dbReference type="ChEBI" id="CHEBI:18420"/>
    </cofactor>
</comment>
<accession>A0A656QM75</accession>
<evidence type="ECO:0000256" key="15">
    <source>
        <dbReference type="SAM" id="Phobius"/>
    </source>
</evidence>
<reference evidence="18 19" key="1">
    <citation type="submission" date="2014-03" db="EMBL/GenBank/DDBJ databases">
        <title>Draft Genome Sequences of Four Burkholderia Strains.</title>
        <authorList>
            <person name="Liu X.Y."/>
            <person name="Li C.X."/>
            <person name="Xu J.H."/>
        </authorList>
    </citation>
    <scope>NUCLEOTIDE SEQUENCE [LARGE SCALE GENOMIC DNA]</scope>
    <source>
        <strain evidence="18 19">OP-1</strain>
    </source>
</reference>
<dbReference type="PANTHER" id="PTHR43767">
    <property type="entry name" value="LONG-CHAIN-FATTY-ACID--COA LIGASE"/>
    <property type="match status" value="1"/>
</dbReference>